<dbReference type="PANTHER" id="PTHR15002">
    <property type="entry name" value="RIBOSOMAL BIOGENESIS PROTEIN LAS1L"/>
    <property type="match status" value="1"/>
</dbReference>
<evidence type="ECO:0000313" key="1">
    <source>
        <dbReference type="Proteomes" id="UP000095284"/>
    </source>
</evidence>
<proteinExistence type="predicted"/>
<dbReference type="InterPro" id="IPR007174">
    <property type="entry name" value="Las1"/>
</dbReference>
<sequence>MPPGKTEVTIVPFTEFEWNIVKNNLTTDNIPVLQDVLEVLNMWEFRSDPLTPIVIRLTKLVVNGILFDMSNQDSNHNMSYNKQMIYSTVMIRFVNYLNEICQSEDGPLTSVVAATSKIGIPPWIVQMRHSVAHADLPTLNELRNGVLFCRNWLWEMHWKQPVEIALTVPGADPPTQKKVSDPLLVNELKRLVTDYCNVMTSKSKDAAEKKANEKKLQSAMEGFRNVIKEEPHLFIAGITKKFVLSKQNMEKSKFPYNCSETENRVWEIPTALVTFWQQLIVLLEDCNCYGMLLTKVTQLCSDSDLSFFEKSQYAGWSALLLERVFVSEISLSDYDLKSLIGNILEGLYFFSKNVFIKLLELGERISPEKRKEYINLWEIKANPMEIDEVRGNDDEILSLDSLIKKSEAKPQKRYEEWDPVEVKSSLGLTERQSAETLNLKLLN</sequence>
<name>A0A1I7SDD4_BURXY</name>
<dbReference type="GO" id="GO:0004519">
    <property type="term" value="F:endonuclease activity"/>
    <property type="evidence" value="ECO:0007669"/>
    <property type="project" value="InterPro"/>
</dbReference>
<reference evidence="2" key="1">
    <citation type="submission" date="2016-11" db="UniProtKB">
        <authorList>
            <consortium name="WormBaseParasite"/>
        </authorList>
    </citation>
    <scope>IDENTIFICATION</scope>
</reference>
<dbReference type="GO" id="GO:0000460">
    <property type="term" value="P:maturation of 5.8S rRNA"/>
    <property type="evidence" value="ECO:0007669"/>
    <property type="project" value="TreeGrafter"/>
</dbReference>
<organism evidence="1 2">
    <name type="scientific">Bursaphelenchus xylophilus</name>
    <name type="common">Pinewood nematode worm</name>
    <name type="synonym">Aphelenchoides xylophilus</name>
    <dbReference type="NCBI Taxonomy" id="6326"/>
    <lineage>
        <taxon>Eukaryota</taxon>
        <taxon>Metazoa</taxon>
        <taxon>Ecdysozoa</taxon>
        <taxon>Nematoda</taxon>
        <taxon>Chromadorea</taxon>
        <taxon>Rhabditida</taxon>
        <taxon>Tylenchina</taxon>
        <taxon>Tylenchomorpha</taxon>
        <taxon>Aphelenchoidea</taxon>
        <taxon>Aphelenchoididae</taxon>
        <taxon>Bursaphelenchus</taxon>
    </lineage>
</organism>
<dbReference type="PANTHER" id="PTHR15002:SF0">
    <property type="entry name" value="RIBOSOMAL BIOGENESIS PROTEIN LAS1L"/>
    <property type="match status" value="1"/>
</dbReference>
<accession>A0A1I7SDD4</accession>
<dbReference type="Proteomes" id="UP000095284">
    <property type="component" value="Unplaced"/>
</dbReference>
<protein>
    <submittedName>
        <fullName evidence="2">Las1-domain-containing protein</fullName>
    </submittedName>
</protein>
<dbReference type="AlphaFoldDB" id="A0A1I7SDD4"/>
<dbReference type="Pfam" id="PF04031">
    <property type="entry name" value="Las1"/>
    <property type="match status" value="1"/>
</dbReference>
<dbReference type="WBParaSite" id="BXY_1103900.1">
    <property type="protein sequence ID" value="BXY_1103900.1"/>
    <property type="gene ID" value="BXY_1103900"/>
</dbReference>
<dbReference type="GO" id="GO:0000470">
    <property type="term" value="P:maturation of LSU-rRNA"/>
    <property type="evidence" value="ECO:0007669"/>
    <property type="project" value="TreeGrafter"/>
</dbReference>
<dbReference type="GO" id="GO:0030687">
    <property type="term" value="C:preribosome, large subunit precursor"/>
    <property type="evidence" value="ECO:0007669"/>
    <property type="project" value="TreeGrafter"/>
</dbReference>
<evidence type="ECO:0000313" key="2">
    <source>
        <dbReference type="WBParaSite" id="BXY_1103900.1"/>
    </source>
</evidence>
<dbReference type="GO" id="GO:0090730">
    <property type="term" value="C:Las1 complex"/>
    <property type="evidence" value="ECO:0007669"/>
    <property type="project" value="InterPro"/>
</dbReference>
<dbReference type="eggNOG" id="KOG2425">
    <property type="taxonomic scope" value="Eukaryota"/>
</dbReference>